<gene>
    <name evidence="3" type="ORF">SAMN05421670_1067</name>
</gene>
<dbReference type="PANTHER" id="PTHR33745:SF3">
    <property type="entry name" value="RSBT CO-ANTAGONIST PROTEIN RSBRC"/>
    <property type="match status" value="1"/>
</dbReference>
<evidence type="ECO:0000313" key="3">
    <source>
        <dbReference type="EMBL" id="SFQ13818.1"/>
    </source>
</evidence>
<name>A0A1I5W216_9BACI</name>
<dbReference type="EMBL" id="FOXU01000001">
    <property type="protein sequence ID" value="SFQ13818.1"/>
    <property type="molecule type" value="Genomic_DNA"/>
</dbReference>
<proteinExistence type="predicted"/>
<dbReference type="InterPro" id="IPR036513">
    <property type="entry name" value="STAS_dom_sf"/>
</dbReference>
<keyword evidence="4" id="KW-1185">Reference proteome</keyword>
<evidence type="ECO:0000256" key="1">
    <source>
        <dbReference type="ARBA" id="ARBA00022553"/>
    </source>
</evidence>
<dbReference type="Pfam" id="PF01740">
    <property type="entry name" value="STAS"/>
    <property type="match status" value="1"/>
</dbReference>
<sequence length="278" mass="32245">MDRNQKLYDFLKSKTWQLTERWYESLNKDQNGIYATSNLEEIQLLKQQNHLFHEKFVEMFNKSDEVCEKSFDDFITMVVNDEGHQHTPLTEIIGEFFRQQQLYLELLEEFMDQYPNELSSKQIIAYTNAILTTINNVILKFTNEFIEQSKIRLKSQQEMIIELSAPVIKLDSTIALLPLVGEIDTNRAKVILESTLQQCSKLQINHLYIDLLGVPIVDTMVAHQLFHMINALKLIGVSTSLSGVRPSIAQTTVQLGIDFRDIKTYSSIEQAMRKHNNN</sequence>
<dbReference type="InterPro" id="IPR051932">
    <property type="entry name" value="Bact_StressResp_Reg"/>
</dbReference>
<feature type="domain" description="STAS" evidence="2">
    <location>
        <begin position="164"/>
        <end position="275"/>
    </location>
</feature>
<dbReference type="Gene3D" id="3.30.750.24">
    <property type="entry name" value="STAS domain"/>
    <property type="match status" value="1"/>
</dbReference>
<dbReference type="AlphaFoldDB" id="A0A1I5W216"/>
<organism evidence="3 4">
    <name type="scientific">Psychrobacillus psychrotolerans</name>
    <dbReference type="NCBI Taxonomy" id="126156"/>
    <lineage>
        <taxon>Bacteria</taxon>
        <taxon>Bacillati</taxon>
        <taxon>Bacillota</taxon>
        <taxon>Bacilli</taxon>
        <taxon>Bacillales</taxon>
        <taxon>Bacillaceae</taxon>
        <taxon>Psychrobacillus</taxon>
    </lineage>
</organism>
<keyword evidence="1" id="KW-0597">Phosphoprotein</keyword>
<dbReference type="PROSITE" id="PS50801">
    <property type="entry name" value="STAS"/>
    <property type="match status" value="1"/>
</dbReference>
<evidence type="ECO:0000259" key="2">
    <source>
        <dbReference type="PROSITE" id="PS50801"/>
    </source>
</evidence>
<dbReference type="CDD" id="cd07041">
    <property type="entry name" value="STAS_RsbR_RsbS_like"/>
    <property type="match status" value="1"/>
</dbReference>
<evidence type="ECO:0000313" key="4">
    <source>
        <dbReference type="Proteomes" id="UP000198734"/>
    </source>
</evidence>
<dbReference type="InterPro" id="IPR002645">
    <property type="entry name" value="STAS_dom"/>
</dbReference>
<dbReference type="STRING" id="126156.SAMN05421670_1067"/>
<dbReference type="PANTHER" id="PTHR33745">
    <property type="entry name" value="RSBT ANTAGONIST PROTEIN RSBS-RELATED"/>
    <property type="match status" value="1"/>
</dbReference>
<protein>
    <submittedName>
        <fullName evidence="3">RsbT co-antagonist protein RsbR</fullName>
    </submittedName>
</protein>
<accession>A0A1I5W216</accession>
<reference evidence="4" key="1">
    <citation type="submission" date="2016-10" db="EMBL/GenBank/DDBJ databases">
        <authorList>
            <person name="Varghese N."/>
            <person name="Submissions S."/>
        </authorList>
    </citation>
    <scope>NUCLEOTIDE SEQUENCE [LARGE SCALE GENOMIC DNA]</scope>
    <source>
        <strain evidence="4">DSM 11706</strain>
    </source>
</reference>
<dbReference type="Proteomes" id="UP000198734">
    <property type="component" value="Unassembled WGS sequence"/>
</dbReference>
<dbReference type="SUPFAM" id="SSF52091">
    <property type="entry name" value="SpoIIaa-like"/>
    <property type="match status" value="1"/>
</dbReference>